<sequence length="280" mass="32558">MSHYKFHNALSSKSITISEMDEYLANLSIFMNEKKPTTSCLENNLTLTLDGLHRQVDTAATIRVDWAHMKGDPAFTFGTSEEQVIIVNRILRAVSVAKEKINELQKAEKNVYEAEVHDKTELYKRGAYTLQNRLQEQQQDIHALTLQVRELESKAQAKETDNEEMNDTKENTTASKRMQLTGAQEQVECEKRRVQQVYSNCDNKYEQRHGEQEERSDYERGTEECHLRQRRCWYCERIRGTIVEDLMPDDGGHHRALCNVPNAGNTLRRRIVDIRRQLNG</sequence>
<protein>
    <submittedName>
        <fullName evidence="2">Uncharacterized protein</fullName>
    </submittedName>
</protein>
<dbReference type="Proteomes" id="UP000054047">
    <property type="component" value="Unassembled WGS sequence"/>
</dbReference>
<dbReference type="AlphaFoldDB" id="A0A0C2CQP1"/>
<dbReference type="EMBL" id="KN732347">
    <property type="protein sequence ID" value="KIH59093.1"/>
    <property type="molecule type" value="Genomic_DNA"/>
</dbReference>
<evidence type="ECO:0000256" key="1">
    <source>
        <dbReference type="SAM" id="MobiDB-lite"/>
    </source>
</evidence>
<proteinExistence type="predicted"/>
<feature type="compositionally biased region" description="Basic and acidic residues" evidence="1">
    <location>
        <begin position="153"/>
        <end position="170"/>
    </location>
</feature>
<keyword evidence="3" id="KW-1185">Reference proteome</keyword>
<organism evidence="2 3">
    <name type="scientific">Ancylostoma duodenale</name>
    <dbReference type="NCBI Taxonomy" id="51022"/>
    <lineage>
        <taxon>Eukaryota</taxon>
        <taxon>Metazoa</taxon>
        <taxon>Ecdysozoa</taxon>
        <taxon>Nematoda</taxon>
        <taxon>Chromadorea</taxon>
        <taxon>Rhabditida</taxon>
        <taxon>Rhabditina</taxon>
        <taxon>Rhabditomorpha</taxon>
        <taxon>Strongyloidea</taxon>
        <taxon>Ancylostomatidae</taxon>
        <taxon>Ancylostomatinae</taxon>
        <taxon>Ancylostoma</taxon>
    </lineage>
</organism>
<gene>
    <name evidence="2" type="ORF">ANCDUO_10689</name>
</gene>
<accession>A0A0C2CQP1</accession>
<evidence type="ECO:0000313" key="3">
    <source>
        <dbReference type="Proteomes" id="UP000054047"/>
    </source>
</evidence>
<name>A0A0C2CQP1_9BILA</name>
<reference evidence="2 3" key="1">
    <citation type="submission" date="2013-12" db="EMBL/GenBank/DDBJ databases">
        <title>Draft genome of the parsitic nematode Ancylostoma duodenale.</title>
        <authorList>
            <person name="Mitreva M."/>
        </authorList>
    </citation>
    <scope>NUCLEOTIDE SEQUENCE [LARGE SCALE GENOMIC DNA]</scope>
    <source>
        <strain evidence="2 3">Zhejiang</strain>
    </source>
</reference>
<evidence type="ECO:0000313" key="2">
    <source>
        <dbReference type="EMBL" id="KIH59093.1"/>
    </source>
</evidence>
<feature type="region of interest" description="Disordered" evidence="1">
    <location>
        <begin position="153"/>
        <end position="174"/>
    </location>
</feature>
<dbReference type="OrthoDB" id="5832149at2759"/>